<evidence type="ECO:0000256" key="1">
    <source>
        <dbReference type="SAM" id="Phobius"/>
    </source>
</evidence>
<feature type="transmembrane region" description="Helical" evidence="1">
    <location>
        <begin position="37"/>
        <end position="55"/>
    </location>
</feature>
<evidence type="ECO:0000313" key="2">
    <source>
        <dbReference type="EMBL" id="KAK7937601.1"/>
    </source>
</evidence>
<dbReference type="GeneID" id="92083753"/>
<keyword evidence="1" id="KW-0812">Transmembrane</keyword>
<keyword evidence="1" id="KW-1133">Transmembrane helix</keyword>
<reference evidence="2 3" key="1">
    <citation type="submission" date="2023-01" db="EMBL/GenBank/DDBJ databases">
        <title>Analysis of 21 Apiospora genomes using comparative genomics revels a genus with tremendous synthesis potential of carbohydrate active enzymes and secondary metabolites.</title>
        <authorList>
            <person name="Sorensen T."/>
        </authorList>
    </citation>
    <scope>NUCLEOTIDE SEQUENCE [LARGE SCALE GENOMIC DNA]</scope>
    <source>
        <strain evidence="2 3">CBS 24483</strain>
    </source>
</reference>
<accession>A0ABR1PT41</accession>
<dbReference type="PANTHER" id="PTHR37535:SF2">
    <property type="entry name" value="FINGER DOMAIN PROTEIN, PUTATIVE (AFU_ORTHOLOGUE AFUA_6G09300)-RELATED"/>
    <property type="match status" value="1"/>
</dbReference>
<protein>
    <submittedName>
        <fullName evidence="2">Uncharacterized protein</fullName>
    </submittedName>
</protein>
<dbReference type="Pfam" id="PF11917">
    <property type="entry name" value="DUF3435"/>
    <property type="match status" value="1"/>
</dbReference>
<dbReference type="InterPro" id="IPR021842">
    <property type="entry name" value="DUF3435"/>
</dbReference>
<sequence length="129" mass="14603">MDPDGGPHDTLVKFMLAFTKSYLGEKVANTYPLPETLGAASLFLNTHVFLLGIVFRHRAFRAPSLTSPHDLKALNIHPGETELLLPLREELDDVYLFRRVVQTLIGHVISDNEHITYGMIAVHRYEGRH</sequence>
<dbReference type="Proteomes" id="UP001391051">
    <property type="component" value="Unassembled WGS sequence"/>
</dbReference>
<keyword evidence="3" id="KW-1185">Reference proteome</keyword>
<gene>
    <name evidence="2" type="ORF">PG986_014469</name>
</gene>
<comment type="caution">
    <text evidence="2">The sequence shown here is derived from an EMBL/GenBank/DDBJ whole genome shotgun (WGS) entry which is preliminary data.</text>
</comment>
<name>A0ABR1PT41_9PEZI</name>
<dbReference type="EMBL" id="JAQQWE010000010">
    <property type="protein sequence ID" value="KAK7937601.1"/>
    <property type="molecule type" value="Genomic_DNA"/>
</dbReference>
<evidence type="ECO:0000313" key="3">
    <source>
        <dbReference type="Proteomes" id="UP001391051"/>
    </source>
</evidence>
<dbReference type="RefSeq" id="XP_066692929.1">
    <property type="nucleotide sequence ID" value="XM_066850691.1"/>
</dbReference>
<proteinExistence type="predicted"/>
<dbReference type="PANTHER" id="PTHR37535">
    <property type="entry name" value="FLUG DOMAIN PROTEIN"/>
    <property type="match status" value="1"/>
</dbReference>
<keyword evidence="1" id="KW-0472">Membrane</keyword>
<organism evidence="2 3">
    <name type="scientific">Apiospora aurea</name>
    <dbReference type="NCBI Taxonomy" id="335848"/>
    <lineage>
        <taxon>Eukaryota</taxon>
        <taxon>Fungi</taxon>
        <taxon>Dikarya</taxon>
        <taxon>Ascomycota</taxon>
        <taxon>Pezizomycotina</taxon>
        <taxon>Sordariomycetes</taxon>
        <taxon>Xylariomycetidae</taxon>
        <taxon>Amphisphaeriales</taxon>
        <taxon>Apiosporaceae</taxon>
        <taxon>Apiospora</taxon>
    </lineage>
</organism>